<sequence>MAPDSEQEQHPQQPAQAEQPPEPSRNGNTDSNQTGESADEPPSPTPVNDTTQTAPARTSLFPSDDDGDDTASIPSDASPSTDEGEGEGEGGKVVSPSASIPPYWSSARAAEQHLQSHPLGPHGHGHGPGHARGASSASAESVLPPGAITLQDNEGDDDEDDGNTNNRNGNGNGNGEHAGRRSNSSELYGRERNRACWARSVQVTDHVLVNGSTMSIGAFVVWNIRVEALNGSRMNIRKRYSEFDDLRRRLVQTFPGFEAAVPALPPKSVLKRFHPRFLEKRRAGLQYFLNCILLNPEFSGSPVLKEFLFS</sequence>
<dbReference type="Proteomes" id="UP000724584">
    <property type="component" value="Unassembled WGS sequence"/>
</dbReference>
<dbReference type="EMBL" id="JAGIZQ010000001">
    <property type="protein sequence ID" value="KAH6651145.1"/>
    <property type="molecule type" value="Genomic_DNA"/>
</dbReference>
<name>A0ACB7PRQ3_9PEZI</name>
<proteinExistence type="predicted"/>
<protein>
    <submittedName>
        <fullName evidence="1">Phox homologous domain-containing protein</fullName>
    </submittedName>
</protein>
<evidence type="ECO:0000313" key="2">
    <source>
        <dbReference type="Proteomes" id="UP000724584"/>
    </source>
</evidence>
<keyword evidence="2" id="KW-1185">Reference proteome</keyword>
<evidence type="ECO:0000313" key="1">
    <source>
        <dbReference type="EMBL" id="KAH6651145.1"/>
    </source>
</evidence>
<comment type="caution">
    <text evidence="1">The sequence shown here is derived from an EMBL/GenBank/DDBJ whole genome shotgun (WGS) entry which is preliminary data.</text>
</comment>
<accession>A0ACB7PRQ3</accession>
<gene>
    <name evidence="1" type="ORF">F5144DRAFT_558565</name>
</gene>
<organism evidence="1 2">
    <name type="scientific">Chaetomium tenue</name>
    <dbReference type="NCBI Taxonomy" id="1854479"/>
    <lineage>
        <taxon>Eukaryota</taxon>
        <taxon>Fungi</taxon>
        <taxon>Dikarya</taxon>
        <taxon>Ascomycota</taxon>
        <taxon>Pezizomycotina</taxon>
        <taxon>Sordariomycetes</taxon>
        <taxon>Sordariomycetidae</taxon>
        <taxon>Sordariales</taxon>
        <taxon>Chaetomiaceae</taxon>
        <taxon>Chaetomium</taxon>
    </lineage>
</organism>
<reference evidence="1 2" key="1">
    <citation type="journal article" date="2021" name="Nat. Commun.">
        <title>Genetic determinants of endophytism in the Arabidopsis root mycobiome.</title>
        <authorList>
            <person name="Mesny F."/>
            <person name="Miyauchi S."/>
            <person name="Thiergart T."/>
            <person name="Pickel B."/>
            <person name="Atanasova L."/>
            <person name="Karlsson M."/>
            <person name="Huettel B."/>
            <person name="Barry K.W."/>
            <person name="Haridas S."/>
            <person name="Chen C."/>
            <person name="Bauer D."/>
            <person name="Andreopoulos W."/>
            <person name="Pangilinan J."/>
            <person name="LaButti K."/>
            <person name="Riley R."/>
            <person name="Lipzen A."/>
            <person name="Clum A."/>
            <person name="Drula E."/>
            <person name="Henrissat B."/>
            <person name="Kohler A."/>
            <person name="Grigoriev I.V."/>
            <person name="Martin F.M."/>
            <person name="Hacquard S."/>
        </authorList>
    </citation>
    <scope>NUCLEOTIDE SEQUENCE [LARGE SCALE GENOMIC DNA]</scope>
    <source>
        <strain evidence="1 2">MPI-SDFR-AT-0079</strain>
    </source>
</reference>